<dbReference type="OrthoDB" id="10365024at2759"/>
<gene>
    <name evidence="2" type="ORF">F8M41_020135</name>
</gene>
<dbReference type="EMBL" id="WTPW01005402">
    <property type="protein sequence ID" value="KAF0332824.1"/>
    <property type="molecule type" value="Genomic_DNA"/>
</dbReference>
<accession>A0A8H3WTD5</accession>
<organism evidence="2 3">
    <name type="scientific">Gigaspora margarita</name>
    <dbReference type="NCBI Taxonomy" id="4874"/>
    <lineage>
        <taxon>Eukaryota</taxon>
        <taxon>Fungi</taxon>
        <taxon>Fungi incertae sedis</taxon>
        <taxon>Mucoromycota</taxon>
        <taxon>Glomeromycotina</taxon>
        <taxon>Glomeromycetes</taxon>
        <taxon>Diversisporales</taxon>
        <taxon>Gigasporaceae</taxon>
        <taxon>Gigaspora</taxon>
    </lineage>
</organism>
<comment type="caution">
    <text evidence="2">The sequence shown here is derived from an EMBL/GenBank/DDBJ whole genome shotgun (WGS) entry which is preliminary data.</text>
</comment>
<evidence type="ECO:0000313" key="2">
    <source>
        <dbReference type="EMBL" id="KAF0332824.1"/>
    </source>
</evidence>
<protein>
    <submittedName>
        <fullName evidence="2">Uncharacterized protein</fullName>
    </submittedName>
</protein>
<keyword evidence="3" id="KW-1185">Reference proteome</keyword>
<dbReference type="Proteomes" id="UP000439903">
    <property type="component" value="Unassembled WGS sequence"/>
</dbReference>
<evidence type="ECO:0000256" key="1">
    <source>
        <dbReference type="SAM" id="MobiDB-lite"/>
    </source>
</evidence>
<name>A0A8H3WTD5_GIGMA</name>
<feature type="region of interest" description="Disordered" evidence="1">
    <location>
        <begin position="53"/>
        <end position="83"/>
    </location>
</feature>
<evidence type="ECO:0000313" key="3">
    <source>
        <dbReference type="Proteomes" id="UP000439903"/>
    </source>
</evidence>
<sequence length="83" mass="9942">MVKPYNKDGFENRITNNLNTMLIVSENPNIESNEQAIVKYYSFELDIEENVNPKEEKKMYDKEKKDNRESNTVEKERNLVKNR</sequence>
<dbReference type="AlphaFoldDB" id="A0A8H3WTD5"/>
<reference evidence="2 3" key="1">
    <citation type="journal article" date="2019" name="Environ. Microbiol.">
        <title>At the nexus of three kingdoms: the genome of the mycorrhizal fungus Gigaspora margarita provides insights into plant, endobacterial and fungal interactions.</title>
        <authorList>
            <person name="Venice F."/>
            <person name="Ghignone S."/>
            <person name="Salvioli di Fossalunga A."/>
            <person name="Amselem J."/>
            <person name="Novero M."/>
            <person name="Xianan X."/>
            <person name="Sedzielewska Toro K."/>
            <person name="Morin E."/>
            <person name="Lipzen A."/>
            <person name="Grigoriev I.V."/>
            <person name="Henrissat B."/>
            <person name="Martin F.M."/>
            <person name="Bonfante P."/>
        </authorList>
    </citation>
    <scope>NUCLEOTIDE SEQUENCE [LARGE SCALE GENOMIC DNA]</scope>
    <source>
        <strain evidence="2 3">BEG34</strain>
    </source>
</reference>
<proteinExistence type="predicted"/>